<keyword evidence="3" id="KW-0378">Hydrolase</keyword>
<keyword evidence="1" id="KW-0732">Signal</keyword>
<dbReference type="InterPro" id="IPR052897">
    <property type="entry name" value="Sec-Metab_Biosynth_Hydrolase"/>
</dbReference>
<feature type="chain" id="PRO_5046921387" evidence="1">
    <location>
        <begin position="26"/>
        <end position="278"/>
    </location>
</feature>
<evidence type="ECO:0000313" key="4">
    <source>
        <dbReference type="Proteomes" id="UP001379533"/>
    </source>
</evidence>
<dbReference type="GO" id="GO:0016787">
    <property type="term" value="F:hydrolase activity"/>
    <property type="evidence" value="ECO:0007669"/>
    <property type="project" value="UniProtKB-KW"/>
</dbReference>
<dbReference type="SUPFAM" id="SSF53474">
    <property type="entry name" value="alpha/beta-Hydrolases"/>
    <property type="match status" value="1"/>
</dbReference>
<organism evidence="3 4">
    <name type="scientific">Pendulispora brunnea</name>
    <dbReference type="NCBI Taxonomy" id="2905690"/>
    <lineage>
        <taxon>Bacteria</taxon>
        <taxon>Pseudomonadati</taxon>
        <taxon>Myxococcota</taxon>
        <taxon>Myxococcia</taxon>
        <taxon>Myxococcales</taxon>
        <taxon>Sorangiineae</taxon>
        <taxon>Pendulisporaceae</taxon>
        <taxon>Pendulispora</taxon>
    </lineage>
</organism>
<dbReference type="PANTHER" id="PTHR37017:SF11">
    <property type="entry name" value="ESTERASE_LIPASE_THIOESTERASE DOMAIN-CONTAINING PROTEIN"/>
    <property type="match status" value="1"/>
</dbReference>
<dbReference type="RefSeq" id="WP_394840721.1">
    <property type="nucleotide sequence ID" value="NZ_CP089982.1"/>
</dbReference>
<feature type="signal peptide" evidence="1">
    <location>
        <begin position="1"/>
        <end position="25"/>
    </location>
</feature>
<dbReference type="PROSITE" id="PS51257">
    <property type="entry name" value="PROKAR_LIPOPROTEIN"/>
    <property type="match status" value="1"/>
</dbReference>
<dbReference type="Gene3D" id="3.40.50.1820">
    <property type="entry name" value="alpha/beta hydrolase"/>
    <property type="match status" value="1"/>
</dbReference>
<accession>A0ABZ2JUF3</accession>
<name>A0ABZ2JUF3_9BACT</name>
<protein>
    <submittedName>
        <fullName evidence="3">Alpha/beta hydrolase</fullName>
    </submittedName>
</protein>
<dbReference type="Pfam" id="PF12697">
    <property type="entry name" value="Abhydrolase_6"/>
    <property type="match status" value="1"/>
</dbReference>
<dbReference type="InterPro" id="IPR029058">
    <property type="entry name" value="AB_hydrolase_fold"/>
</dbReference>
<evidence type="ECO:0000256" key="1">
    <source>
        <dbReference type="SAM" id="SignalP"/>
    </source>
</evidence>
<feature type="domain" description="AB hydrolase-1" evidence="2">
    <location>
        <begin position="42"/>
        <end position="266"/>
    </location>
</feature>
<keyword evidence="4" id="KW-1185">Reference proteome</keyword>
<evidence type="ECO:0000313" key="3">
    <source>
        <dbReference type="EMBL" id="WXA90108.1"/>
    </source>
</evidence>
<evidence type="ECO:0000259" key="2">
    <source>
        <dbReference type="Pfam" id="PF12697"/>
    </source>
</evidence>
<dbReference type="InterPro" id="IPR000073">
    <property type="entry name" value="AB_hydrolase_1"/>
</dbReference>
<dbReference type="EMBL" id="CP089982">
    <property type="protein sequence ID" value="WXA90108.1"/>
    <property type="molecule type" value="Genomic_DNA"/>
</dbReference>
<sequence length="278" mass="28799">MSCYRAFSSALALAALSACGSSESAQPSAAQTIDPQNPKPTIVLAHGAFADASSWSGVIERLEQRGYPVIAPPNPLRGPDSDAAALASVLKTINGPIVLAGHSYGGIVISQAAQDNPAVKALVYIAAFMPDTGESVVTITGKFAPTKFGPAVLRAVPYALSCGAGNGSDTYLKSEAFHDVFAPDVPESTARVMAATQRPIEGAAIPANFTGTPAWKTIPSWALVSRLDQMISPDAERFMAQRAKSHIVEVDASHAVAVSQPDAVANLIVDAAHSVHVE</sequence>
<dbReference type="Proteomes" id="UP001379533">
    <property type="component" value="Chromosome"/>
</dbReference>
<gene>
    <name evidence="3" type="ORF">LZC95_27060</name>
</gene>
<proteinExistence type="predicted"/>
<dbReference type="PANTHER" id="PTHR37017">
    <property type="entry name" value="AB HYDROLASE-1 DOMAIN-CONTAINING PROTEIN-RELATED"/>
    <property type="match status" value="1"/>
</dbReference>
<reference evidence="3 4" key="1">
    <citation type="submission" date="2021-12" db="EMBL/GenBank/DDBJ databases">
        <title>Discovery of the Pendulisporaceae a myxobacterial family with distinct sporulation behavior and unique specialized metabolism.</title>
        <authorList>
            <person name="Garcia R."/>
            <person name="Popoff A."/>
            <person name="Bader C.D."/>
            <person name="Loehr J."/>
            <person name="Walesch S."/>
            <person name="Walt C."/>
            <person name="Boldt J."/>
            <person name="Bunk B."/>
            <person name="Haeckl F.J.F.P.J."/>
            <person name="Gunesch A.P."/>
            <person name="Birkelbach J."/>
            <person name="Nuebel U."/>
            <person name="Pietschmann T."/>
            <person name="Bach T."/>
            <person name="Mueller R."/>
        </authorList>
    </citation>
    <scope>NUCLEOTIDE SEQUENCE [LARGE SCALE GENOMIC DNA]</scope>
    <source>
        <strain evidence="3 4">MSr12523</strain>
    </source>
</reference>